<organism evidence="1">
    <name type="scientific">marine metagenome</name>
    <dbReference type="NCBI Taxonomy" id="408172"/>
    <lineage>
        <taxon>unclassified sequences</taxon>
        <taxon>metagenomes</taxon>
        <taxon>ecological metagenomes</taxon>
    </lineage>
</organism>
<sequence>DARCNGRSRASGTGLHINAEGDCRSPVRFHPVRATHVHGICPSGGSI</sequence>
<feature type="non-terminal residue" evidence="1">
    <location>
        <position position="1"/>
    </location>
</feature>
<name>A0A382SPU5_9ZZZZ</name>
<accession>A0A382SPU5</accession>
<dbReference type="EMBL" id="UINC01130269">
    <property type="protein sequence ID" value="SVD11227.1"/>
    <property type="molecule type" value="Genomic_DNA"/>
</dbReference>
<evidence type="ECO:0000313" key="1">
    <source>
        <dbReference type="EMBL" id="SVD11227.1"/>
    </source>
</evidence>
<proteinExistence type="predicted"/>
<gene>
    <name evidence="1" type="ORF">METZ01_LOCUS364081</name>
</gene>
<dbReference type="AlphaFoldDB" id="A0A382SPU5"/>
<reference evidence="1" key="1">
    <citation type="submission" date="2018-05" db="EMBL/GenBank/DDBJ databases">
        <authorList>
            <person name="Lanie J.A."/>
            <person name="Ng W.-L."/>
            <person name="Kazmierczak K.M."/>
            <person name="Andrzejewski T.M."/>
            <person name="Davidsen T.M."/>
            <person name="Wayne K.J."/>
            <person name="Tettelin H."/>
            <person name="Glass J.I."/>
            <person name="Rusch D."/>
            <person name="Podicherti R."/>
            <person name="Tsui H.-C.T."/>
            <person name="Winkler M.E."/>
        </authorList>
    </citation>
    <scope>NUCLEOTIDE SEQUENCE</scope>
</reference>
<protein>
    <submittedName>
        <fullName evidence="1">Uncharacterized protein</fullName>
    </submittedName>
</protein>
<feature type="non-terminal residue" evidence="1">
    <location>
        <position position="47"/>
    </location>
</feature>